<dbReference type="Proteomes" id="UP000325849">
    <property type="component" value="Unassembled WGS sequence"/>
</dbReference>
<dbReference type="InterPro" id="IPR047738">
    <property type="entry name" value="SAV_2336-like_N"/>
</dbReference>
<feature type="region of interest" description="Disordered" evidence="1">
    <location>
        <begin position="32"/>
        <end position="105"/>
    </location>
</feature>
<name>A0A5N8VFT0_9ACTN</name>
<protein>
    <submittedName>
        <fullName evidence="2">Uncharacterized protein</fullName>
    </submittedName>
</protein>
<sequence>MIRELAELLRSLGETPEAVQLADALWLAERLGPSAPPLGSSEGTAVVTTPDSVSEAADGSLWEEPPPVPGSAGPRPLVPSTGPGPRNGLLYLPEPRPSPGDAGSGAVRLRAPAALPQRAALARSLRPLTRRVPSRTATVLDEEATVEGIVETAQWSPVLRPAPSRWLDLVLVVDDSVSMTLWRETIQEFLSLLGSVGAFRSVQHWLLPTEEIASHGIVLRPPTAGAGERLGDRSPLEIVDPTGRRVVLVASDCVSPSWADGTLGRLLRTWGRSGPVALVQLLPRRLWKRSALSVHEVRLGSDTPGVPNIGLRVTPLDSHRPTTPGMAVPVLELDPRWLGPWAALVSGETSTWDTLATVVPDHPGAETSAPPLPAAPVATTAEELVREFALHAHPLAMRLALHLAAVPLSPPVMRLVQQAVCGDSRPSVLTEVLFTGLVTRADDADTMDASAHDVLPVQFDFRPGVRDVLLGMTPGSQVLHTLSVVTGWLFDGLHRSGVPTSDFTALLDGEATAVAAARSVRPFATVTAQALRRLSDRYDPLARQLQETDWAESTGMPSAGPRTAPGAQTPSVTGVVPPAGELLDRDDFLAEIHESAFGEPGTGVVLTAREGGGATATAARYVQVYGHAYDHVAWVTGGRPCAGPELPALLRATAAQTTATWLLVVDGATPDDLPAPLPDGPGTLLVTSAGADWTNGYVLLPVPPFKRATGIRYLRSRVRGLTAPVALRIAARLDNVPLALAMATGLLSRLTPEALLTALGADPAPEAPPAAPLEDPVADVCALAQEHARQLCPEVAPLLDLSAVLAAGPVPTRFVAQALPHSADRAVAALADAGLLTTADDGATVFLAPAVGRVRRTRMGTAEIVAAQRVARAAFITWRSGVASTVHDGEGPLGLTRHLEAMGALDDDDPAVREAVRDQVQLLADCGDVHGGLAWGEAALERLRARVGADGPGVGELALLLERLTTRTAGQERAHRP</sequence>
<comment type="caution">
    <text evidence="2">The sequence shown here is derived from an EMBL/GenBank/DDBJ whole genome shotgun (WGS) entry which is preliminary data.</text>
</comment>
<evidence type="ECO:0000313" key="2">
    <source>
        <dbReference type="EMBL" id="MPY34081.1"/>
    </source>
</evidence>
<reference evidence="2 3" key="1">
    <citation type="submission" date="2019-07" db="EMBL/GenBank/DDBJ databases">
        <title>New species of Amycolatopsis and Streptomyces.</title>
        <authorList>
            <person name="Duangmal K."/>
            <person name="Teo W.F.A."/>
            <person name="Lipun K."/>
        </authorList>
    </citation>
    <scope>NUCLEOTIDE SEQUENCE [LARGE SCALE GENOMIC DNA]</scope>
    <source>
        <strain evidence="2 3">NBRC 109810</strain>
    </source>
</reference>
<keyword evidence="3" id="KW-1185">Reference proteome</keyword>
<proteinExistence type="predicted"/>
<evidence type="ECO:0000256" key="1">
    <source>
        <dbReference type="SAM" id="MobiDB-lite"/>
    </source>
</evidence>
<feature type="compositionally biased region" description="Polar residues" evidence="1">
    <location>
        <begin position="41"/>
        <end position="52"/>
    </location>
</feature>
<dbReference type="NCBIfam" id="NF041121">
    <property type="entry name" value="SAV_2336_NTERM"/>
    <property type="match status" value="1"/>
</dbReference>
<gene>
    <name evidence="2" type="ORF">FNH09_23380</name>
</gene>
<organism evidence="2 3">
    <name type="scientific">Streptomyces adustus</name>
    <dbReference type="NCBI Taxonomy" id="1609272"/>
    <lineage>
        <taxon>Bacteria</taxon>
        <taxon>Bacillati</taxon>
        <taxon>Actinomycetota</taxon>
        <taxon>Actinomycetes</taxon>
        <taxon>Kitasatosporales</taxon>
        <taxon>Streptomycetaceae</taxon>
        <taxon>Streptomyces</taxon>
    </lineage>
</organism>
<dbReference type="EMBL" id="VJZD01000098">
    <property type="protein sequence ID" value="MPY34081.1"/>
    <property type="molecule type" value="Genomic_DNA"/>
</dbReference>
<dbReference type="OrthoDB" id="4170462at2"/>
<dbReference type="AlphaFoldDB" id="A0A5N8VFT0"/>
<accession>A0A5N8VFT0</accession>
<dbReference type="RefSeq" id="WP_152891148.1">
    <property type="nucleotide sequence ID" value="NZ_VJZD01000098.1"/>
</dbReference>
<feature type="region of interest" description="Disordered" evidence="1">
    <location>
        <begin position="547"/>
        <end position="578"/>
    </location>
</feature>
<evidence type="ECO:0000313" key="3">
    <source>
        <dbReference type="Proteomes" id="UP000325849"/>
    </source>
</evidence>